<comment type="caution">
    <text evidence="3">The sequence shown here is derived from an EMBL/GenBank/DDBJ whole genome shotgun (WGS) entry which is preliminary data.</text>
</comment>
<feature type="region of interest" description="Disordered" evidence="1">
    <location>
        <begin position="290"/>
        <end position="312"/>
    </location>
</feature>
<feature type="compositionally biased region" description="Polar residues" evidence="1">
    <location>
        <begin position="297"/>
        <end position="312"/>
    </location>
</feature>
<evidence type="ECO:0000313" key="3">
    <source>
        <dbReference type="EMBL" id="VDI15117.1"/>
    </source>
</evidence>
<evidence type="ECO:0000256" key="1">
    <source>
        <dbReference type="SAM" id="MobiDB-lite"/>
    </source>
</evidence>
<keyword evidence="4" id="KW-1185">Reference proteome</keyword>
<protein>
    <submittedName>
        <fullName evidence="3">Uncharacterized protein</fullName>
    </submittedName>
</protein>
<keyword evidence="2" id="KW-1133">Transmembrane helix</keyword>
<dbReference type="EMBL" id="UYJE01002950">
    <property type="protein sequence ID" value="VDI15117.1"/>
    <property type="molecule type" value="Genomic_DNA"/>
</dbReference>
<keyword evidence="2" id="KW-0812">Transmembrane</keyword>
<gene>
    <name evidence="3" type="ORF">MGAL_10B068525</name>
</gene>
<accession>A0A8B6D4Q5</accession>
<proteinExistence type="predicted"/>
<dbReference type="OrthoDB" id="6184844at2759"/>
<reference evidence="3" key="1">
    <citation type="submission" date="2018-11" db="EMBL/GenBank/DDBJ databases">
        <authorList>
            <person name="Alioto T."/>
            <person name="Alioto T."/>
        </authorList>
    </citation>
    <scope>NUCLEOTIDE SEQUENCE</scope>
</reference>
<evidence type="ECO:0000313" key="4">
    <source>
        <dbReference type="Proteomes" id="UP000596742"/>
    </source>
</evidence>
<name>A0A8B6D4Q5_MYTGA</name>
<keyword evidence="2" id="KW-0472">Membrane</keyword>
<dbReference type="AlphaFoldDB" id="A0A8B6D4Q5"/>
<dbReference type="Proteomes" id="UP000596742">
    <property type="component" value="Unassembled WGS sequence"/>
</dbReference>
<organism evidence="3 4">
    <name type="scientific">Mytilus galloprovincialis</name>
    <name type="common">Mediterranean mussel</name>
    <dbReference type="NCBI Taxonomy" id="29158"/>
    <lineage>
        <taxon>Eukaryota</taxon>
        <taxon>Metazoa</taxon>
        <taxon>Spiralia</taxon>
        <taxon>Lophotrochozoa</taxon>
        <taxon>Mollusca</taxon>
        <taxon>Bivalvia</taxon>
        <taxon>Autobranchia</taxon>
        <taxon>Pteriomorphia</taxon>
        <taxon>Mytilida</taxon>
        <taxon>Mytiloidea</taxon>
        <taxon>Mytilidae</taxon>
        <taxon>Mytilinae</taxon>
        <taxon>Mytilus</taxon>
    </lineage>
</organism>
<feature type="transmembrane region" description="Helical" evidence="2">
    <location>
        <begin position="152"/>
        <end position="173"/>
    </location>
</feature>
<evidence type="ECO:0000256" key="2">
    <source>
        <dbReference type="SAM" id="Phobius"/>
    </source>
</evidence>
<sequence>MCSVVMQETSCHKINENITIKCNTGQLEPQQLLIQFQPSDVADCLQQNNINFTFPYDVCRWGKDKKECEINLIEEGLTDHPCLYVNTHTIHINHSCIYDPLYSNMSKGEVTLSHVFTIKPHRDLTTTIMLSDSSTTSREEIQKAEQASKGPIVGGIVGSIAFVAIFVVLAVFFKRVHIMKQKTNGQSECMVGSLKRQSSLKDYTGIQMVAYPGEGDKHLTRDISDNSQNRYVSDQKENFKRKERKIDSAKCAGEYTLAKPIPNKLQSSNIQLEITTSDCGYSMAKRISKEDKDGENCIQSNSDSVASNDYQDSTEGVYDQAKNRRNMNDVDVYARATDGTYDTANHCTKRRTENDDIAYDHFTGPKTNDNYDLVITHNQVVGDNTYGVN</sequence>